<comment type="caution">
    <text evidence="2">The sequence shown here is derived from an EMBL/GenBank/DDBJ whole genome shotgun (WGS) entry which is preliminary data.</text>
</comment>
<organism evidence="2 3">
    <name type="scientific">Streblomastix strix</name>
    <dbReference type="NCBI Taxonomy" id="222440"/>
    <lineage>
        <taxon>Eukaryota</taxon>
        <taxon>Metamonada</taxon>
        <taxon>Preaxostyla</taxon>
        <taxon>Oxymonadida</taxon>
        <taxon>Streblomastigidae</taxon>
        <taxon>Streblomastix</taxon>
    </lineage>
</organism>
<evidence type="ECO:0000313" key="3">
    <source>
        <dbReference type="Proteomes" id="UP000324800"/>
    </source>
</evidence>
<protein>
    <submittedName>
        <fullName evidence="2">Uncharacterized protein</fullName>
    </submittedName>
</protein>
<dbReference type="AlphaFoldDB" id="A0A5J4UL93"/>
<feature type="region of interest" description="Disordered" evidence="1">
    <location>
        <begin position="246"/>
        <end position="288"/>
    </location>
</feature>
<feature type="compositionally biased region" description="Polar residues" evidence="1">
    <location>
        <begin position="253"/>
        <end position="272"/>
    </location>
</feature>
<feature type="compositionally biased region" description="Basic and acidic residues" evidence="1">
    <location>
        <begin position="138"/>
        <end position="148"/>
    </location>
</feature>
<evidence type="ECO:0000256" key="1">
    <source>
        <dbReference type="SAM" id="MobiDB-lite"/>
    </source>
</evidence>
<sequence>MEQELLTNELERIVADGTNDNGDEDQSEHTIDPTHFTNENDGFRRNDNGTQLRTIVNGEANPEINITKKSACTPLHNVNGLDILGGNGCGMQLQAATNENEHFYYQTIENTSKVINNEQANDIKTGGNANGQGTSNESQHEQGIKHQDNGNTKLKWTESLHATLLEQELGNPNILQPKNLPSLIFTPPELEQFKGKVVIPKQRMQPTNDYDTRNKIGLQMSLLDKSLGSPEAKANVDYPKYFTLLQERRKNGRNSPGTGSKKQKQGFNSDNQTEIDLDPETDRSEQLL</sequence>
<dbReference type="EMBL" id="SNRW01014979">
    <property type="protein sequence ID" value="KAA6370871.1"/>
    <property type="molecule type" value="Genomic_DNA"/>
</dbReference>
<dbReference type="Proteomes" id="UP000324800">
    <property type="component" value="Unassembled WGS sequence"/>
</dbReference>
<proteinExistence type="predicted"/>
<feature type="region of interest" description="Disordered" evidence="1">
    <location>
        <begin position="121"/>
        <end position="149"/>
    </location>
</feature>
<gene>
    <name evidence="2" type="ORF">EZS28_033603</name>
</gene>
<feature type="region of interest" description="Disordered" evidence="1">
    <location>
        <begin position="16"/>
        <end position="49"/>
    </location>
</feature>
<accession>A0A5J4UL93</accession>
<reference evidence="2 3" key="1">
    <citation type="submission" date="2019-03" db="EMBL/GenBank/DDBJ databases">
        <title>Single cell metagenomics reveals metabolic interactions within the superorganism composed of flagellate Streblomastix strix and complex community of Bacteroidetes bacteria on its surface.</title>
        <authorList>
            <person name="Treitli S.C."/>
            <person name="Kolisko M."/>
            <person name="Husnik F."/>
            <person name="Keeling P."/>
            <person name="Hampl V."/>
        </authorList>
    </citation>
    <scope>NUCLEOTIDE SEQUENCE [LARGE SCALE GENOMIC DNA]</scope>
    <source>
        <strain evidence="2">ST1C</strain>
    </source>
</reference>
<name>A0A5J4UL93_9EUKA</name>
<evidence type="ECO:0000313" key="2">
    <source>
        <dbReference type="EMBL" id="KAA6370871.1"/>
    </source>
</evidence>